<feature type="compositionally biased region" description="Gly residues" evidence="1">
    <location>
        <begin position="86"/>
        <end position="101"/>
    </location>
</feature>
<sequence>MKGSFTDSESVKDPFTDLYTDFADTLDAQAVKGPFTACAGRRGLGSGAGGEPGSGVGGSPAGRETGALWRGAGRAQFTQVTPPAVIGGGAGAGEGVCAGAR</sequence>
<keyword evidence="3" id="KW-1185">Reference proteome</keyword>
<organism evidence="2 3">
    <name type="scientific">Amycolatopsis sulphurea</name>
    <dbReference type="NCBI Taxonomy" id="76022"/>
    <lineage>
        <taxon>Bacteria</taxon>
        <taxon>Bacillati</taxon>
        <taxon>Actinomycetota</taxon>
        <taxon>Actinomycetes</taxon>
        <taxon>Pseudonocardiales</taxon>
        <taxon>Pseudonocardiaceae</taxon>
        <taxon>Amycolatopsis</taxon>
    </lineage>
</organism>
<evidence type="ECO:0000256" key="1">
    <source>
        <dbReference type="SAM" id="MobiDB-lite"/>
    </source>
</evidence>
<name>A0A2A9FG01_9PSEU</name>
<feature type="compositionally biased region" description="Gly residues" evidence="1">
    <location>
        <begin position="42"/>
        <end position="60"/>
    </location>
</feature>
<feature type="region of interest" description="Disordered" evidence="1">
    <location>
        <begin position="41"/>
        <end position="74"/>
    </location>
</feature>
<evidence type="ECO:0000313" key="2">
    <source>
        <dbReference type="EMBL" id="PFG49355.1"/>
    </source>
</evidence>
<dbReference type="Proteomes" id="UP000243542">
    <property type="component" value="Unassembled WGS sequence"/>
</dbReference>
<feature type="region of interest" description="Disordered" evidence="1">
    <location>
        <begin position="82"/>
        <end position="101"/>
    </location>
</feature>
<comment type="caution">
    <text evidence="2">The sequence shown here is derived from an EMBL/GenBank/DDBJ whole genome shotgun (WGS) entry which is preliminary data.</text>
</comment>
<proteinExistence type="predicted"/>
<accession>A0A2A9FG01</accession>
<evidence type="ECO:0000313" key="3">
    <source>
        <dbReference type="Proteomes" id="UP000243542"/>
    </source>
</evidence>
<dbReference type="EMBL" id="PDJK01000002">
    <property type="protein sequence ID" value="PFG49355.1"/>
    <property type="molecule type" value="Genomic_DNA"/>
</dbReference>
<dbReference type="AlphaFoldDB" id="A0A2A9FG01"/>
<protein>
    <submittedName>
        <fullName evidence="2">Uncharacterized protein</fullName>
    </submittedName>
</protein>
<reference evidence="2 3" key="1">
    <citation type="submission" date="2017-10" db="EMBL/GenBank/DDBJ databases">
        <title>Sequencing the genomes of 1000 actinobacteria strains.</title>
        <authorList>
            <person name="Klenk H.-P."/>
        </authorList>
    </citation>
    <scope>NUCLEOTIDE SEQUENCE [LARGE SCALE GENOMIC DNA]</scope>
    <source>
        <strain evidence="2 3">DSM 46092</strain>
    </source>
</reference>
<gene>
    <name evidence="2" type="ORF">ATK36_4506</name>
</gene>